<dbReference type="EMBL" id="CP113836">
    <property type="protein sequence ID" value="WAL69857.1"/>
    <property type="molecule type" value="Genomic_DNA"/>
</dbReference>
<evidence type="ECO:0000313" key="3">
    <source>
        <dbReference type="Proteomes" id="UP001163203"/>
    </source>
</evidence>
<evidence type="ECO:0000313" key="2">
    <source>
        <dbReference type="EMBL" id="WAL69857.1"/>
    </source>
</evidence>
<organism evidence="2 3">
    <name type="scientific">Amycolatopsis cynarae</name>
    <dbReference type="NCBI Taxonomy" id="2995223"/>
    <lineage>
        <taxon>Bacteria</taxon>
        <taxon>Bacillati</taxon>
        <taxon>Actinomycetota</taxon>
        <taxon>Actinomycetes</taxon>
        <taxon>Pseudonocardiales</taxon>
        <taxon>Pseudonocardiaceae</taxon>
        <taxon>Amycolatopsis</taxon>
    </lineage>
</organism>
<gene>
    <name evidence="2" type="ORF">ORV05_28535</name>
</gene>
<keyword evidence="1" id="KW-1133">Transmembrane helix</keyword>
<feature type="transmembrane region" description="Helical" evidence="1">
    <location>
        <begin position="72"/>
        <end position="91"/>
    </location>
</feature>
<name>A0ABY7BBW1_9PSEU</name>
<protein>
    <submittedName>
        <fullName evidence="2">Uncharacterized protein</fullName>
    </submittedName>
</protein>
<keyword evidence="1" id="KW-0812">Transmembrane</keyword>
<accession>A0ABY7BBW1</accession>
<keyword evidence="3" id="KW-1185">Reference proteome</keyword>
<feature type="transmembrane region" description="Helical" evidence="1">
    <location>
        <begin position="12"/>
        <end position="37"/>
    </location>
</feature>
<feature type="transmembrane region" description="Helical" evidence="1">
    <location>
        <begin position="43"/>
        <end position="60"/>
    </location>
</feature>
<proteinExistence type="predicted"/>
<evidence type="ECO:0000256" key="1">
    <source>
        <dbReference type="SAM" id="Phobius"/>
    </source>
</evidence>
<keyword evidence="1" id="KW-0472">Membrane</keyword>
<dbReference type="Proteomes" id="UP001163203">
    <property type="component" value="Chromosome"/>
</dbReference>
<sequence length="93" mass="9570">MRVRRGRWWRGVTGSFAAGMAGLAVIVLGAGVLSLIVHAPGPGAASLIGHPVAAVVALAAQRVADRRQGRPAVLAGAVVLVDVAATLWLLWWS</sequence>
<reference evidence="2" key="1">
    <citation type="submission" date="2022-11" db="EMBL/GenBank/DDBJ databases">
        <authorList>
            <person name="Mo P."/>
        </authorList>
    </citation>
    <scope>NUCLEOTIDE SEQUENCE</scope>
    <source>
        <strain evidence="2">HUAS 11-8</strain>
    </source>
</reference>